<feature type="region of interest" description="Disordered" evidence="1">
    <location>
        <begin position="110"/>
        <end position="151"/>
    </location>
</feature>
<dbReference type="Gene3D" id="3.30.420.10">
    <property type="entry name" value="Ribonuclease H-like superfamily/Ribonuclease H"/>
    <property type="match status" value="1"/>
</dbReference>
<dbReference type="InterPro" id="IPR036397">
    <property type="entry name" value="RNaseH_sf"/>
</dbReference>
<reference evidence="3" key="1">
    <citation type="submission" date="2023-11" db="EMBL/GenBank/DDBJ databases">
        <title>Genome assemblies of two species of porcelain crab, Petrolisthes cinctipes and Petrolisthes manimaculis (Anomura: Porcellanidae).</title>
        <authorList>
            <person name="Angst P."/>
        </authorList>
    </citation>
    <scope>NUCLEOTIDE SEQUENCE</scope>
    <source>
        <strain evidence="3">PB745_02</strain>
        <tissue evidence="3">Gill</tissue>
    </source>
</reference>
<dbReference type="EMBL" id="JAWZYT010000773">
    <property type="protein sequence ID" value="KAK4319212.1"/>
    <property type="molecule type" value="Genomic_DNA"/>
</dbReference>
<evidence type="ECO:0000313" key="3">
    <source>
        <dbReference type="EMBL" id="KAK4319212.1"/>
    </source>
</evidence>
<dbReference type="PANTHER" id="PTHR47326:SF1">
    <property type="entry name" value="HTH PSQ-TYPE DOMAIN-CONTAINING PROTEIN"/>
    <property type="match status" value="1"/>
</dbReference>
<dbReference type="InterPro" id="IPR032135">
    <property type="entry name" value="DUF4817"/>
</dbReference>
<organism evidence="3 4">
    <name type="scientific">Petrolisthes manimaculis</name>
    <dbReference type="NCBI Taxonomy" id="1843537"/>
    <lineage>
        <taxon>Eukaryota</taxon>
        <taxon>Metazoa</taxon>
        <taxon>Ecdysozoa</taxon>
        <taxon>Arthropoda</taxon>
        <taxon>Crustacea</taxon>
        <taxon>Multicrustacea</taxon>
        <taxon>Malacostraca</taxon>
        <taxon>Eumalacostraca</taxon>
        <taxon>Eucarida</taxon>
        <taxon>Decapoda</taxon>
        <taxon>Pleocyemata</taxon>
        <taxon>Anomura</taxon>
        <taxon>Galatheoidea</taxon>
        <taxon>Porcellanidae</taxon>
        <taxon>Petrolisthes</taxon>
    </lineage>
</organism>
<dbReference type="AlphaFoldDB" id="A0AAE1Q678"/>
<comment type="caution">
    <text evidence="3">The sequence shown here is derived from an EMBL/GenBank/DDBJ whole genome shotgun (WGS) entry which is preliminary data.</text>
</comment>
<keyword evidence="4" id="KW-1185">Reference proteome</keyword>
<feature type="compositionally biased region" description="Basic residues" evidence="1">
    <location>
        <begin position="112"/>
        <end position="121"/>
    </location>
</feature>
<name>A0AAE1Q678_9EUCA</name>
<evidence type="ECO:0000259" key="2">
    <source>
        <dbReference type="Pfam" id="PF16087"/>
    </source>
</evidence>
<evidence type="ECO:0000313" key="4">
    <source>
        <dbReference type="Proteomes" id="UP001292094"/>
    </source>
</evidence>
<gene>
    <name evidence="3" type="ORF">Pmani_009839</name>
</gene>
<protein>
    <recommendedName>
        <fullName evidence="2">DUF4817 domain-containing protein</fullName>
    </recommendedName>
</protein>
<dbReference type="Proteomes" id="UP001292094">
    <property type="component" value="Unassembled WGS sequence"/>
</dbReference>
<evidence type="ECO:0000256" key="1">
    <source>
        <dbReference type="SAM" id="MobiDB-lite"/>
    </source>
</evidence>
<sequence>MFEKYFAEGMTAAQAAKHHVVKMDLSDDKRGKANHAINPTLRAISYMREQWLDRNSTFTNEEYADIHLIYGFCECNSRAAVKEYKRRFPNRKLPSRSIFSRVHQRLRETGSFHKKSKKKAVNQKPDCQQEDGEVEDGPKVNDNQNSQENDATSLEIQQIIHRGTQYPYHFRHVQALQPEDYSARIEFCQWLVKSSHLVKRLLFTDEAQFTLEGITNCHNSYVWSYNNPYPTIENNYQHRYSVNVWCGLLHNQLIGPYITEGQLTGNYYLYFLQNELPLLLEDVPLKFRAKMWLQQEGTPYFYGQVTEYLNYTFGKRWIGYGAPQAWPPRSPDLTPLDFFLWGRMKEIVYQEKSATIDELVMRIRNAAAQIQNNPDTIKKATRATIQRAKLCLTNAGGHFE</sequence>
<feature type="compositionally biased region" description="Polar residues" evidence="1">
    <location>
        <begin position="141"/>
        <end position="151"/>
    </location>
</feature>
<accession>A0AAE1Q678</accession>
<feature type="domain" description="DUF4817" evidence="2">
    <location>
        <begin position="60"/>
        <end position="111"/>
    </location>
</feature>
<dbReference type="GO" id="GO:0003676">
    <property type="term" value="F:nucleic acid binding"/>
    <property type="evidence" value="ECO:0007669"/>
    <property type="project" value="InterPro"/>
</dbReference>
<proteinExistence type="predicted"/>
<dbReference type="PANTHER" id="PTHR47326">
    <property type="entry name" value="TRANSPOSABLE ELEMENT TC3 TRANSPOSASE-LIKE PROTEIN"/>
    <property type="match status" value="1"/>
</dbReference>
<dbReference type="Pfam" id="PF16087">
    <property type="entry name" value="DUF4817"/>
    <property type="match status" value="1"/>
</dbReference>